<accession>A0A2Z6MGX2</accession>
<keyword evidence="4" id="KW-0560">Oxidoreductase</keyword>
<keyword evidence="6" id="KW-1185">Reference proteome</keyword>
<dbReference type="Proteomes" id="UP000242715">
    <property type="component" value="Unassembled WGS sequence"/>
</dbReference>
<evidence type="ECO:0000256" key="2">
    <source>
        <dbReference type="ARBA" id="ARBA00022630"/>
    </source>
</evidence>
<evidence type="ECO:0000313" key="6">
    <source>
        <dbReference type="Proteomes" id="UP000242715"/>
    </source>
</evidence>
<evidence type="ECO:0000256" key="1">
    <source>
        <dbReference type="ARBA" id="ARBA00001974"/>
    </source>
</evidence>
<proteinExistence type="predicted"/>
<reference evidence="6" key="1">
    <citation type="journal article" date="2017" name="Front. Plant Sci.">
        <title>Climate Clever Clovers: New Paradigm to Reduce the Environmental Footprint of Ruminants by Breeding Low Methanogenic Forages Utilizing Haplotype Variation.</title>
        <authorList>
            <person name="Kaur P."/>
            <person name="Appels R."/>
            <person name="Bayer P.E."/>
            <person name="Keeble-Gagnere G."/>
            <person name="Wang J."/>
            <person name="Hirakawa H."/>
            <person name="Shirasawa K."/>
            <person name="Vercoe P."/>
            <person name="Stefanova K."/>
            <person name="Durmic Z."/>
            <person name="Nichols P."/>
            <person name="Revell C."/>
            <person name="Isobe S.N."/>
            <person name="Edwards D."/>
            <person name="Erskine W."/>
        </authorList>
    </citation>
    <scope>NUCLEOTIDE SEQUENCE [LARGE SCALE GENOMIC DNA]</scope>
    <source>
        <strain evidence="6">cv. Daliak</strain>
    </source>
</reference>
<keyword evidence="3" id="KW-0274">FAD</keyword>
<organism evidence="5 6">
    <name type="scientific">Trifolium subterraneum</name>
    <name type="common">Subterranean clover</name>
    <dbReference type="NCBI Taxonomy" id="3900"/>
    <lineage>
        <taxon>Eukaryota</taxon>
        <taxon>Viridiplantae</taxon>
        <taxon>Streptophyta</taxon>
        <taxon>Embryophyta</taxon>
        <taxon>Tracheophyta</taxon>
        <taxon>Spermatophyta</taxon>
        <taxon>Magnoliopsida</taxon>
        <taxon>eudicotyledons</taxon>
        <taxon>Gunneridae</taxon>
        <taxon>Pentapetalae</taxon>
        <taxon>rosids</taxon>
        <taxon>fabids</taxon>
        <taxon>Fabales</taxon>
        <taxon>Fabaceae</taxon>
        <taxon>Papilionoideae</taxon>
        <taxon>50 kb inversion clade</taxon>
        <taxon>NPAAA clade</taxon>
        <taxon>Hologalegina</taxon>
        <taxon>IRL clade</taxon>
        <taxon>Trifolieae</taxon>
        <taxon>Trifolium</taxon>
    </lineage>
</organism>
<dbReference type="GO" id="GO:0016491">
    <property type="term" value="F:oxidoreductase activity"/>
    <property type="evidence" value="ECO:0007669"/>
    <property type="project" value="UniProtKB-KW"/>
</dbReference>
<evidence type="ECO:0000256" key="3">
    <source>
        <dbReference type="ARBA" id="ARBA00022827"/>
    </source>
</evidence>
<comment type="cofactor">
    <cofactor evidence="1">
        <name>FAD</name>
        <dbReference type="ChEBI" id="CHEBI:57692"/>
    </cofactor>
</comment>
<protein>
    <submittedName>
        <fullName evidence="5">Uncharacterized protein</fullName>
    </submittedName>
</protein>
<gene>
    <name evidence="5" type="ORF">TSUD_232240</name>
</gene>
<keyword evidence="2" id="KW-0285">Flavoprotein</keyword>
<sequence>MFSVTGVISRMALQEILTCALGEDVVRNASNVVDFVDGGTNKLPTYTGYTSYIGIADFVQVTCNGVHFTKNLLAKGICLQTKCVLNVICLGGYRCTRNIFVFDRGFIQQTTTQKFRLFEVGFDFENIDF</sequence>
<dbReference type="PANTHER" id="PTHR46496:SF1">
    <property type="entry name" value="ZEAXANTHIN EPOXIDASE, CHLOROPLASTIC"/>
    <property type="match status" value="1"/>
</dbReference>
<dbReference type="OrthoDB" id="1741558at2759"/>
<dbReference type="EMBL" id="DF973170">
    <property type="protein sequence ID" value="GAU17348.1"/>
    <property type="molecule type" value="Genomic_DNA"/>
</dbReference>
<dbReference type="PANTHER" id="PTHR46496">
    <property type="match status" value="1"/>
</dbReference>
<dbReference type="AlphaFoldDB" id="A0A2Z6MGX2"/>
<evidence type="ECO:0000256" key="4">
    <source>
        <dbReference type="ARBA" id="ARBA00023002"/>
    </source>
</evidence>
<evidence type="ECO:0000313" key="5">
    <source>
        <dbReference type="EMBL" id="GAU17348.1"/>
    </source>
</evidence>
<name>A0A2Z6MGX2_TRISU</name>